<evidence type="ECO:0000256" key="1">
    <source>
        <dbReference type="SAM" id="MobiDB-lite"/>
    </source>
</evidence>
<keyword evidence="2" id="KW-1133">Transmembrane helix</keyword>
<keyword evidence="2" id="KW-0812">Transmembrane</keyword>
<proteinExistence type="predicted"/>
<gene>
    <name evidence="3" type="ORF">PGLA1383_LOCUS12745</name>
</gene>
<dbReference type="AlphaFoldDB" id="A0A813DXC5"/>
<accession>A0A813DXC5</accession>
<evidence type="ECO:0000313" key="4">
    <source>
        <dbReference type="Proteomes" id="UP000654075"/>
    </source>
</evidence>
<comment type="caution">
    <text evidence="3">The sequence shown here is derived from an EMBL/GenBank/DDBJ whole genome shotgun (WGS) entry which is preliminary data.</text>
</comment>
<feature type="transmembrane region" description="Helical" evidence="2">
    <location>
        <begin position="305"/>
        <end position="323"/>
    </location>
</feature>
<organism evidence="3 4">
    <name type="scientific">Polarella glacialis</name>
    <name type="common">Dinoflagellate</name>
    <dbReference type="NCBI Taxonomy" id="89957"/>
    <lineage>
        <taxon>Eukaryota</taxon>
        <taxon>Sar</taxon>
        <taxon>Alveolata</taxon>
        <taxon>Dinophyceae</taxon>
        <taxon>Suessiales</taxon>
        <taxon>Suessiaceae</taxon>
        <taxon>Polarella</taxon>
    </lineage>
</organism>
<name>A0A813DXC5_POLGL</name>
<keyword evidence="2" id="KW-0472">Membrane</keyword>
<evidence type="ECO:0000313" key="3">
    <source>
        <dbReference type="EMBL" id="CAE8594177.1"/>
    </source>
</evidence>
<evidence type="ECO:0000256" key="2">
    <source>
        <dbReference type="SAM" id="Phobius"/>
    </source>
</evidence>
<reference evidence="3" key="1">
    <citation type="submission" date="2021-02" db="EMBL/GenBank/DDBJ databases">
        <authorList>
            <person name="Dougan E. K."/>
            <person name="Rhodes N."/>
            <person name="Thang M."/>
            <person name="Chan C."/>
        </authorList>
    </citation>
    <scope>NUCLEOTIDE SEQUENCE</scope>
</reference>
<protein>
    <submittedName>
        <fullName evidence="3">Uncharacterized protein</fullName>
    </submittedName>
</protein>
<dbReference type="EMBL" id="CAJNNV010006848">
    <property type="protein sequence ID" value="CAE8594177.1"/>
    <property type="molecule type" value="Genomic_DNA"/>
</dbReference>
<feature type="region of interest" description="Disordered" evidence="1">
    <location>
        <begin position="59"/>
        <end position="79"/>
    </location>
</feature>
<dbReference type="Proteomes" id="UP000654075">
    <property type="component" value="Unassembled WGS sequence"/>
</dbReference>
<keyword evidence="4" id="KW-1185">Reference proteome</keyword>
<sequence length="329" mass="36292">MVRSVQSRRAWALEVAVVAALGVRLWSQRTALSVSSNGFVSSGPTPSLRSNAAVGSLRALPPVQPKPSSSAWQEGDPPLLPGEEGYVEPKDENDIFSSFEGEDKDGKKQDGNFFSRLLKVEQDIELSPEEYEMALEQEMDAQRKKNYIGGVIKPNNLVVPWKPVDEVQIKKDAKRQLKKNGITDPSGADDENQMETAVDFQVIGGQDVRLAWGGGAPGQKVGYVVERKKVGTNNYVEIATYDNMRNPQLLVKSYAGHEFDYIDEIVKPGKYTYRVLCRFRSGEITIVDEKDVFIPEPEGLSTKNAGIVLGVIIFGTLLGGYLLDPPVQF</sequence>
<dbReference type="OrthoDB" id="421226at2759"/>